<feature type="domain" description="UspA" evidence="1">
    <location>
        <begin position="169"/>
        <end position="287"/>
    </location>
</feature>
<dbReference type="KEGG" id="halu:HUG12_01990"/>
<sequence>MTLSPFTALGGGDGLPEGAPYFGGELEGRRLMAPLLDVDAPALADQLGVAATLARIADASVGVLDPGWASERTLREARDRVADDDAARLLSRSLDGSTGRAGGRAAHGSRLVDEVLRAVDGDDVDTLVLPGGSPSDLLGREVAERIAVQADCDVVVANGEHGYGEAPSILVSIAGGPHSGLAADVARRVAEDWGAWIDVLHVVDGDASADERELAEEYVDAASRRIGRPGTTTTWVLEADDAAEAIVEQSRYYGLTVLGAPTTGRLRQLLSGSTSRSIRENARSVVLSARNNTGPYSLGGVE</sequence>
<dbReference type="SUPFAM" id="SSF52402">
    <property type="entry name" value="Adenine nucleotide alpha hydrolases-like"/>
    <property type="match status" value="1"/>
</dbReference>
<evidence type="ECO:0000313" key="2">
    <source>
        <dbReference type="EMBL" id="QLG60579.1"/>
    </source>
</evidence>
<dbReference type="Pfam" id="PF00582">
    <property type="entry name" value="Usp"/>
    <property type="match status" value="1"/>
</dbReference>
<accession>A0A7D5Q998</accession>
<dbReference type="EMBL" id="CP058579">
    <property type="protein sequence ID" value="QLG60579.1"/>
    <property type="molecule type" value="Genomic_DNA"/>
</dbReference>
<name>A0A7D5Q998_9EURY</name>
<keyword evidence="3" id="KW-1185">Reference proteome</keyword>
<dbReference type="GeneID" id="56036191"/>
<protein>
    <submittedName>
        <fullName evidence="2">Universal stress protein</fullName>
    </submittedName>
</protein>
<dbReference type="Gene3D" id="3.40.50.12370">
    <property type="match status" value="1"/>
</dbReference>
<proteinExistence type="predicted"/>
<evidence type="ECO:0000313" key="3">
    <source>
        <dbReference type="Proteomes" id="UP000509626"/>
    </source>
</evidence>
<reference evidence="2 3" key="1">
    <citation type="submission" date="2020-06" db="EMBL/GenBank/DDBJ databases">
        <title>NJ-3-1, isolated from saline soil.</title>
        <authorList>
            <person name="Cui H.L."/>
            <person name="Shi X."/>
        </authorList>
    </citation>
    <scope>NUCLEOTIDE SEQUENCE [LARGE SCALE GENOMIC DNA]</scope>
    <source>
        <strain evidence="2 3">NJ-3-1</strain>
    </source>
</reference>
<evidence type="ECO:0000259" key="1">
    <source>
        <dbReference type="Pfam" id="PF00582"/>
    </source>
</evidence>
<gene>
    <name evidence="2" type="ORF">HUG12_01990</name>
</gene>
<dbReference type="RefSeq" id="WP_179267165.1">
    <property type="nucleotide sequence ID" value="NZ_CP058579.1"/>
</dbReference>
<dbReference type="InterPro" id="IPR006016">
    <property type="entry name" value="UspA"/>
</dbReference>
<dbReference type="Proteomes" id="UP000509626">
    <property type="component" value="Chromosome"/>
</dbReference>
<dbReference type="AlphaFoldDB" id="A0A7D5Q998"/>
<dbReference type="OrthoDB" id="43026at2157"/>
<organism evidence="2 3">
    <name type="scientific">Halorarum salinum</name>
    <dbReference type="NCBI Taxonomy" id="2743089"/>
    <lineage>
        <taxon>Archaea</taxon>
        <taxon>Methanobacteriati</taxon>
        <taxon>Methanobacteriota</taxon>
        <taxon>Stenosarchaea group</taxon>
        <taxon>Halobacteria</taxon>
        <taxon>Halobacteriales</taxon>
        <taxon>Haloferacaceae</taxon>
        <taxon>Halorarum</taxon>
    </lineage>
</organism>
<dbReference type="CDD" id="cd00293">
    <property type="entry name" value="USP-like"/>
    <property type="match status" value="1"/>
</dbReference>